<feature type="region of interest" description="Disordered" evidence="1">
    <location>
        <begin position="186"/>
        <end position="280"/>
    </location>
</feature>
<feature type="region of interest" description="Disordered" evidence="1">
    <location>
        <begin position="354"/>
        <end position="380"/>
    </location>
</feature>
<feature type="compositionally biased region" description="Pro residues" evidence="1">
    <location>
        <begin position="262"/>
        <end position="275"/>
    </location>
</feature>
<organism evidence="2 3">
    <name type="scientific">Sphaerobolus stellatus (strain SS14)</name>
    <dbReference type="NCBI Taxonomy" id="990650"/>
    <lineage>
        <taxon>Eukaryota</taxon>
        <taxon>Fungi</taxon>
        <taxon>Dikarya</taxon>
        <taxon>Basidiomycota</taxon>
        <taxon>Agaricomycotina</taxon>
        <taxon>Agaricomycetes</taxon>
        <taxon>Phallomycetidae</taxon>
        <taxon>Geastrales</taxon>
        <taxon>Sphaerobolaceae</taxon>
        <taxon>Sphaerobolus</taxon>
    </lineage>
</organism>
<sequence length="624" mass="66107">MSHRELESDGLWDMVRFPRPCSPPPPRCLPCWPNHSQPPRIPLCSHHLLHSLCCAPAIYAPCRRHLSAPPPPPHSSPCQSTLKRRWEAPEPPSISPPCPLPLFPSLRCAAALCTLRHLPSQHLAATPALRADSTSKRRWEAPEPPSIFLLCPRHHLPLLRCAAALCAPLHSPSQCPAVTLPSARQSHLKATLGGPRASQHCSPMSSPPPPAVPPPSARPSTRHLSTAPPPLPRSPMSSPSSLCCAALRPSARPSTRHLSAPLPLPRSPMSSPPPSTALRRRPLPFVISTPRRRRRRPALPCPPHRLLLLRCAAALCAPLHSPSQRPAAAAAPLSHVLPTSSLCCVAPPPSVRPSTRHLGAPLPLPRSPMSSPPPPSAALRHRPLRAPSLAISAPRRHCPALPCPPHLLPLLRCAAALCAPLHSLSQRPAAAAAPFSHVLPTSSLCSAALPPSATRHLSAPPPPPRSPMFSPPPPSAALRRRPLCTPPLAIPVPRRRCPALPCPPRLLPLLRCAAALCAPLHSPSQHPAATVAPLSHVLPTSSLCCASRPPSARPSTRYLSALLPLLPHSHVLPASLCSAVPPPSARLSTHHLSTPPLPSQPSVPIPSLPCVLSTTSLCSAVPPP</sequence>
<feature type="compositionally biased region" description="Pro residues" evidence="1">
    <location>
        <begin position="362"/>
        <end position="376"/>
    </location>
</feature>
<evidence type="ECO:0000313" key="2">
    <source>
        <dbReference type="EMBL" id="KIJ33588.1"/>
    </source>
</evidence>
<evidence type="ECO:0000256" key="1">
    <source>
        <dbReference type="SAM" id="MobiDB-lite"/>
    </source>
</evidence>
<dbReference type="EMBL" id="KN837210">
    <property type="protein sequence ID" value="KIJ33588.1"/>
    <property type="molecule type" value="Genomic_DNA"/>
</dbReference>
<dbReference type="AlphaFoldDB" id="A0A0C9TTG4"/>
<dbReference type="Proteomes" id="UP000054279">
    <property type="component" value="Unassembled WGS sequence"/>
</dbReference>
<evidence type="ECO:0000313" key="3">
    <source>
        <dbReference type="Proteomes" id="UP000054279"/>
    </source>
</evidence>
<feature type="region of interest" description="Disordered" evidence="1">
    <location>
        <begin position="451"/>
        <end position="473"/>
    </location>
</feature>
<name>A0A0C9TTG4_SPHS4</name>
<protein>
    <submittedName>
        <fullName evidence="2">Uncharacterized protein</fullName>
    </submittedName>
</protein>
<accession>A0A0C9TTG4</accession>
<proteinExistence type="predicted"/>
<gene>
    <name evidence="2" type="ORF">M422DRAFT_264347</name>
</gene>
<dbReference type="HOGENOM" id="CLU_438163_0_0_1"/>
<keyword evidence="3" id="KW-1185">Reference proteome</keyword>
<feature type="compositionally biased region" description="Pro residues" evidence="1">
    <location>
        <begin position="205"/>
        <end position="217"/>
    </location>
</feature>
<reference evidence="2 3" key="1">
    <citation type="submission" date="2014-06" db="EMBL/GenBank/DDBJ databases">
        <title>Evolutionary Origins and Diversification of the Mycorrhizal Mutualists.</title>
        <authorList>
            <consortium name="DOE Joint Genome Institute"/>
            <consortium name="Mycorrhizal Genomics Consortium"/>
            <person name="Kohler A."/>
            <person name="Kuo A."/>
            <person name="Nagy L.G."/>
            <person name="Floudas D."/>
            <person name="Copeland A."/>
            <person name="Barry K.W."/>
            <person name="Cichocki N."/>
            <person name="Veneault-Fourrey C."/>
            <person name="LaButti K."/>
            <person name="Lindquist E.A."/>
            <person name="Lipzen A."/>
            <person name="Lundell T."/>
            <person name="Morin E."/>
            <person name="Murat C."/>
            <person name="Riley R."/>
            <person name="Ohm R."/>
            <person name="Sun H."/>
            <person name="Tunlid A."/>
            <person name="Henrissat B."/>
            <person name="Grigoriev I.V."/>
            <person name="Hibbett D.S."/>
            <person name="Martin F."/>
        </authorList>
    </citation>
    <scope>NUCLEOTIDE SEQUENCE [LARGE SCALE GENOMIC DNA]</scope>
    <source>
        <strain evidence="2 3">SS14</strain>
    </source>
</reference>
<feature type="compositionally biased region" description="Pro residues" evidence="1">
    <location>
        <begin position="459"/>
        <end position="473"/>
    </location>
</feature>